<accession>A0AA38H0S8</accession>
<evidence type="ECO:0000313" key="2">
    <source>
        <dbReference type="Proteomes" id="UP000824469"/>
    </source>
</evidence>
<name>A0AA38H0S8_TAXCH</name>
<organism evidence="1 2">
    <name type="scientific">Taxus chinensis</name>
    <name type="common">Chinese yew</name>
    <name type="synonym">Taxus wallichiana var. chinensis</name>
    <dbReference type="NCBI Taxonomy" id="29808"/>
    <lineage>
        <taxon>Eukaryota</taxon>
        <taxon>Viridiplantae</taxon>
        <taxon>Streptophyta</taxon>
        <taxon>Embryophyta</taxon>
        <taxon>Tracheophyta</taxon>
        <taxon>Spermatophyta</taxon>
        <taxon>Pinopsida</taxon>
        <taxon>Pinidae</taxon>
        <taxon>Conifers II</taxon>
        <taxon>Cupressales</taxon>
        <taxon>Taxaceae</taxon>
        <taxon>Taxus</taxon>
    </lineage>
</organism>
<keyword evidence="2" id="KW-1185">Reference proteome</keyword>
<reference evidence="1 2" key="1">
    <citation type="journal article" date="2021" name="Nat. Plants">
        <title>The Taxus genome provides insights into paclitaxel biosynthesis.</title>
        <authorList>
            <person name="Xiong X."/>
            <person name="Gou J."/>
            <person name="Liao Q."/>
            <person name="Li Y."/>
            <person name="Zhou Q."/>
            <person name="Bi G."/>
            <person name="Li C."/>
            <person name="Du R."/>
            <person name="Wang X."/>
            <person name="Sun T."/>
            <person name="Guo L."/>
            <person name="Liang H."/>
            <person name="Lu P."/>
            <person name="Wu Y."/>
            <person name="Zhang Z."/>
            <person name="Ro D.K."/>
            <person name="Shang Y."/>
            <person name="Huang S."/>
            <person name="Yan J."/>
        </authorList>
    </citation>
    <scope>NUCLEOTIDE SEQUENCE [LARGE SCALE GENOMIC DNA]</scope>
    <source>
        <strain evidence="1">Ta-2019</strain>
    </source>
</reference>
<dbReference type="AlphaFoldDB" id="A0AA38H0S8"/>
<dbReference type="Proteomes" id="UP000824469">
    <property type="component" value="Unassembled WGS sequence"/>
</dbReference>
<gene>
    <name evidence="1" type="ORF">KI387_004130</name>
</gene>
<evidence type="ECO:0000313" key="1">
    <source>
        <dbReference type="EMBL" id="KAH9332022.1"/>
    </source>
</evidence>
<protein>
    <submittedName>
        <fullName evidence="1">Uncharacterized protein</fullName>
    </submittedName>
</protein>
<feature type="non-terminal residue" evidence="1">
    <location>
        <position position="1"/>
    </location>
</feature>
<dbReference type="EMBL" id="JAHRHJ020000001">
    <property type="protein sequence ID" value="KAH9332022.1"/>
    <property type="molecule type" value="Genomic_DNA"/>
</dbReference>
<comment type="caution">
    <text evidence="1">The sequence shown here is derived from an EMBL/GenBank/DDBJ whole genome shotgun (WGS) entry which is preliminary data.</text>
</comment>
<feature type="non-terminal residue" evidence="1">
    <location>
        <position position="74"/>
    </location>
</feature>
<proteinExistence type="predicted"/>
<sequence>DPSHTAAIVAAADLVVSSIFSCDEISIDIDSLGSTFDDEDCAPNSDVESTIEDSSLHSLTILDIFVTPPISSDI</sequence>